<dbReference type="InterPro" id="IPR036938">
    <property type="entry name" value="PAP2/HPO_sf"/>
</dbReference>
<dbReference type="SUPFAM" id="SSF48317">
    <property type="entry name" value="Acid phosphatase/Vanadium-dependent haloperoxidase"/>
    <property type="match status" value="1"/>
</dbReference>
<comment type="caution">
    <text evidence="3">The sequence shown here is derived from an EMBL/GenBank/DDBJ whole genome shotgun (WGS) entry which is preliminary data.</text>
</comment>
<sequence length="236" mass="27171">MSSERSRFLLNQILLLSFSFLLLWNFFDVGGVIDLKLIYPFIDGQGQFPLRQDWALAELNHRYIKDLLILVYIVLFIGWMVALKWQSWHKRRWELGYFFIMVVLTTGIIGIIKSQSVHACPWDMVTPTSNGFLWDFSATAGHCFPGGHASSGFALMTGYFVYRTVNRQRAYFFLIAAAILGFAMGWAQMMRGAHFLSHNLWTGWVIWCINIIGYVLFSHKMPVEKNASLLASIKQP</sequence>
<keyword evidence="4" id="KW-1185">Reference proteome</keyword>
<feature type="transmembrane region" description="Helical" evidence="1">
    <location>
        <begin position="170"/>
        <end position="189"/>
    </location>
</feature>
<organism evidence="3 4">
    <name type="scientific">Acinetobacter variabilis</name>
    <dbReference type="NCBI Taxonomy" id="70346"/>
    <lineage>
        <taxon>Bacteria</taxon>
        <taxon>Pseudomonadati</taxon>
        <taxon>Pseudomonadota</taxon>
        <taxon>Gammaproteobacteria</taxon>
        <taxon>Moraxellales</taxon>
        <taxon>Moraxellaceae</taxon>
        <taxon>Acinetobacter</taxon>
    </lineage>
</organism>
<dbReference type="eggNOG" id="COG3907">
    <property type="taxonomic scope" value="Bacteria"/>
</dbReference>
<proteinExistence type="predicted"/>
<evidence type="ECO:0000256" key="1">
    <source>
        <dbReference type="SAM" id="Phobius"/>
    </source>
</evidence>
<dbReference type="CDD" id="cd03396">
    <property type="entry name" value="PAP2_like_6"/>
    <property type="match status" value="1"/>
</dbReference>
<dbReference type="Gene3D" id="1.20.144.10">
    <property type="entry name" value="Phosphatidic acid phosphatase type 2/haloperoxidase"/>
    <property type="match status" value="1"/>
</dbReference>
<evidence type="ECO:0000259" key="2">
    <source>
        <dbReference type="Pfam" id="PF01569"/>
    </source>
</evidence>
<feature type="domain" description="Phosphatidic acid phosphatase type 2/haloperoxidase" evidence="2">
    <location>
        <begin position="97"/>
        <end position="216"/>
    </location>
</feature>
<dbReference type="RefSeq" id="WP_004780023.1">
    <property type="nucleotide sequence ID" value="NZ_CP104652.1"/>
</dbReference>
<dbReference type="PATRIC" id="fig|1217710.3.peg.186"/>
<feature type="transmembrane region" description="Helical" evidence="1">
    <location>
        <begin position="132"/>
        <end position="158"/>
    </location>
</feature>
<dbReference type="Proteomes" id="UP000013070">
    <property type="component" value="Unassembled WGS sequence"/>
</dbReference>
<protein>
    <recommendedName>
        <fullName evidence="2">Phosphatidic acid phosphatase type 2/haloperoxidase domain-containing protein</fullName>
    </recommendedName>
</protein>
<evidence type="ECO:0000313" key="4">
    <source>
        <dbReference type="Proteomes" id="UP000013070"/>
    </source>
</evidence>
<gene>
    <name evidence="3" type="ORF">F969_00205</name>
</gene>
<dbReference type="Pfam" id="PF01569">
    <property type="entry name" value="PAP2"/>
    <property type="match status" value="1"/>
</dbReference>
<feature type="transmembrane region" description="Helical" evidence="1">
    <location>
        <begin position="95"/>
        <end position="112"/>
    </location>
</feature>
<dbReference type="EMBL" id="APPE01000022">
    <property type="protein sequence ID" value="ENV00769.1"/>
    <property type="molecule type" value="Genomic_DNA"/>
</dbReference>
<keyword evidence="1" id="KW-0812">Transmembrane</keyword>
<feature type="transmembrane region" description="Helical" evidence="1">
    <location>
        <begin position="9"/>
        <end position="27"/>
    </location>
</feature>
<dbReference type="InterPro" id="IPR000326">
    <property type="entry name" value="PAP2/HPO"/>
</dbReference>
<reference evidence="3 4" key="1">
    <citation type="submission" date="2013-02" db="EMBL/GenBank/DDBJ databases">
        <title>The Genome Sequence of Acinetobacter sp. NIPH 899.</title>
        <authorList>
            <consortium name="The Broad Institute Genome Sequencing Platform"/>
            <consortium name="The Broad Institute Genome Sequencing Center for Infectious Disease"/>
            <person name="Cerqueira G."/>
            <person name="Feldgarden M."/>
            <person name="Courvalin P."/>
            <person name="Perichon B."/>
            <person name="Grillot-Courvalin C."/>
            <person name="Clermont D."/>
            <person name="Rocha E."/>
            <person name="Yoon E.-J."/>
            <person name="Nemec A."/>
            <person name="Walker B."/>
            <person name="Young S.K."/>
            <person name="Zeng Q."/>
            <person name="Gargeya S."/>
            <person name="Fitzgerald M."/>
            <person name="Haas B."/>
            <person name="Abouelleil A."/>
            <person name="Alvarado L."/>
            <person name="Arachchi H.M."/>
            <person name="Berlin A.M."/>
            <person name="Chapman S.B."/>
            <person name="Dewar J."/>
            <person name="Goldberg J."/>
            <person name="Griggs A."/>
            <person name="Gujja S."/>
            <person name="Hansen M."/>
            <person name="Howarth C."/>
            <person name="Imamovic A."/>
            <person name="Larimer J."/>
            <person name="McCowan C."/>
            <person name="Murphy C."/>
            <person name="Neiman D."/>
            <person name="Pearson M."/>
            <person name="Priest M."/>
            <person name="Roberts A."/>
            <person name="Saif S."/>
            <person name="Shea T."/>
            <person name="Sisk P."/>
            <person name="Sykes S."/>
            <person name="Wortman J."/>
            <person name="Nusbaum C."/>
            <person name="Birren B."/>
        </authorList>
    </citation>
    <scope>NUCLEOTIDE SEQUENCE [LARGE SCALE GENOMIC DNA]</scope>
    <source>
        <strain evidence="3 4">NIPH 899</strain>
    </source>
</reference>
<accession>N8WV55</accession>
<keyword evidence="1" id="KW-1133">Transmembrane helix</keyword>
<evidence type="ECO:0000313" key="3">
    <source>
        <dbReference type="EMBL" id="ENV00769.1"/>
    </source>
</evidence>
<feature type="transmembrane region" description="Helical" evidence="1">
    <location>
        <begin position="63"/>
        <end position="83"/>
    </location>
</feature>
<name>N8WV55_9GAMM</name>
<dbReference type="AlphaFoldDB" id="N8WV55"/>
<keyword evidence="1" id="KW-0472">Membrane</keyword>
<dbReference type="HOGENOM" id="CLU_070327_2_1_6"/>
<feature type="transmembrane region" description="Helical" evidence="1">
    <location>
        <begin position="201"/>
        <end position="217"/>
    </location>
</feature>